<dbReference type="OrthoDB" id="5783753at2759"/>
<dbReference type="Pfam" id="PF15013">
    <property type="entry name" value="CCSMST1"/>
    <property type="match status" value="1"/>
</dbReference>
<dbReference type="Proteomes" id="UP000478052">
    <property type="component" value="Unassembled WGS sequence"/>
</dbReference>
<feature type="transmembrane region" description="Helical" evidence="1">
    <location>
        <begin position="104"/>
        <end position="123"/>
    </location>
</feature>
<sequence>MSQKSLKFSNRNQVTAINFYNITTIMLSKQLWRSFAARNKIVNGLLKHNEKKTQSSLIVTRNMSNKYDSIDAELNKPVKYTTSPANDWKAQHSRIGSKAEFGPWYEPHIVSASLILFMVYFFILREENDLDLMLDKPLSETLKKD</sequence>
<comment type="caution">
    <text evidence="2">The sequence shown here is derived from an EMBL/GenBank/DDBJ whole genome shotgun (WGS) entry which is preliminary data.</text>
</comment>
<reference evidence="2 3" key="1">
    <citation type="submission" date="2019-08" db="EMBL/GenBank/DDBJ databases">
        <title>Whole genome of Aphis craccivora.</title>
        <authorList>
            <person name="Voronova N.V."/>
            <person name="Shulinski R.S."/>
            <person name="Bandarenka Y.V."/>
            <person name="Zhorov D.G."/>
            <person name="Warner D."/>
        </authorList>
    </citation>
    <scope>NUCLEOTIDE SEQUENCE [LARGE SCALE GENOMIC DNA]</scope>
    <source>
        <strain evidence="2">180601</strain>
        <tissue evidence="2">Whole Body</tissue>
    </source>
</reference>
<organism evidence="2 3">
    <name type="scientific">Aphis craccivora</name>
    <name type="common">Cowpea aphid</name>
    <dbReference type="NCBI Taxonomy" id="307492"/>
    <lineage>
        <taxon>Eukaryota</taxon>
        <taxon>Metazoa</taxon>
        <taxon>Ecdysozoa</taxon>
        <taxon>Arthropoda</taxon>
        <taxon>Hexapoda</taxon>
        <taxon>Insecta</taxon>
        <taxon>Pterygota</taxon>
        <taxon>Neoptera</taxon>
        <taxon>Paraneoptera</taxon>
        <taxon>Hemiptera</taxon>
        <taxon>Sternorrhyncha</taxon>
        <taxon>Aphidomorpha</taxon>
        <taxon>Aphidoidea</taxon>
        <taxon>Aphididae</taxon>
        <taxon>Aphidini</taxon>
        <taxon>Aphis</taxon>
        <taxon>Aphis</taxon>
    </lineage>
</organism>
<dbReference type="EMBL" id="VUJU01016744">
    <property type="protein sequence ID" value="KAF0687784.1"/>
    <property type="molecule type" value="Genomic_DNA"/>
</dbReference>
<keyword evidence="3" id="KW-1185">Reference proteome</keyword>
<dbReference type="PANTHER" id="PTHR35268">
    <property type="entry name" value="PROTEIN CCSMST1"/>
    <property type="match status" value="1"/>
</dbReference>
<dbReference type="InterPro" id="IPR029160">
    <property type="entry name" value="UQCC4"/>
</dbReference>
<dbReference type="PANTHER" id="PTHR35268:SF1">
    <property type="entry name" value="UBIQUINOL-CYTOCHROME-C REDUCTASE COMPLEX ASSEMBLY FACTOR 4"/>
    <property type="match status" value="1"/>
</dbReference>
<keyword evidence="1" id="KW-0472">Membrane</keyword>
<evidence type="ECO:0000256" key="1">
    <source>
        <dbReference type="SAM" id="Phobius"/>
    </source>
</evidence>
<name>A0A6G0VJ77_APHCR</name>
<protein>
    <submittedName>
        <fullName evidence="2">ACYPI46564 protein</fullName>
    </submittedName>
</protein>
<gene>
    <name evidence="2" type="ORF">FWK35_00036284</name>
</gene>
<accession>A0A6G0VJ77</accession>
<evidence type="ECO:0000313" key="3">
    <source>
        <dbReference type="Proteomes" id="UP000478052"/>
    </source>
</evidence>
<proteinExistence type="predicted"/>
<evidence type="ECO:0000313" key="2">
    <source>
        <dbReference type="EMBL" id="KAF0687784.1"/>
    </source>
</evidence>
<keyword evidence="1" id="KW-1133">Transmembrane helix</keyword>
<dbReference type="AlphaFoldDB" id="A0A6G0VJ77"/>
<keyword evidence="1" id="KW-0812">Transmembrane</keyword>